<comment type="caution">
    <text evidence="2">The sequence shown here is derived from an EMBL/GenBank/DDBJ whole genome shotgun (WGS) entry which is preliminary data.</text>
</comment>
<evidence type="ECO:0000313" key="3">
    <source>
        <dbReference type="Proteomes" id="UP000178121"/>
    </source>
</evidence>
<feature type="domain" description="DUF2268" evidence="1">
    <location>
        <begin position="66"/>
        <end position="250"/>
    </location>
</feature>
<dbReference type="AlphaFoldDB" id="A0A1G2MBA1"/>
<evidence type="ECO:0000259" key="1">
    <source>
        <dbReference type="Pfam" id="PF10026"/>
    </source>
</evidence>
<proteinExistence type="predicted"/>
<evidence type="ECO:0000313" key="2">
    <source>
        <dbReference type="EMBL" id="OHA21128.1"/>
    </source>
</evidence>
<protein>
    <recommendedName>
        <fullName evidence="1">DUF2268 domain-containing protein</fullName>
    </recommendedName>
</protein>
<dbReference type="Pfam" id="PF10026">
    <property type="entry name" value="DUF2268"/>
    <property type="match status" value="1"/>
</dbReference>
<dbReference type="InterPro" id="IPR018728">
    <property type="entry name" value="DUF2268"/>
</dbReference>
<organism evidence="2 3">
    <name type="scientific">Candidatus Taylorbacteria bacterium RIFCSPHIGHO2_01_FULL_51_15</name>
    <dbReference type="NCBI Taxonomy" id="1802304"/>
    <lineage>
        <taxon>Bacteria</taxon>
        <taxon>Candidatus Tayloriibacteriota</taxon>
    </lineage>
</organism>
<dbReference type="EMBL" id="MHRI01000014">
    <property type="protein sequence ID" value="OHA21128.1"/>
    <property type="molecule type" value="Genomic_DNA"/>
</dbReference>
<name>A0A1G2MBA1_9BACT</name>
<dbReference type="Proteomes" id="UP000178121">
    <property type="component" value="Unassembled WGS sequence"/>
</dbReference>
<reference evidence="2 3" key="1">
    <citation type="journal article" date="2016" name="Nat. Commun.">
        <title>Thousands of microbial genomes shed light on interconnected biogeochemical processes in an aquifer system.</title>
        <authorList>
            <person name="Anantharaman K."/>
            <person name="Brown C.T."/>
            <person name="Hug L.A."/>
            <person name="Sharon I."/>
            <person name="Castelle C.J."/>
            <person name="Probst A.J."/>
            <person name="Thomas B.C."/>
            <person name="Singh A."/>
            <person name="Wilkins M.J."/>
            <person name="Karaoz U."/>
            <person name="Brodie E.L."/>
            <person name="Williams K.H."/>
            <person name="Hubbard S.S."/>
            <person name="Banfield J.F."/>
        </authorList>
    </citation>
    <scope>NUCLEOTIDE SEQUENCE [LARGE SCALE GENOMIC DNA]</scope>
</reference>
<accession>A0A1G2MBA1</accession>
<sequence length="261" mass="29806">MQRRRDLWTLDRTFVVTIMVPSDVLGHRREFFYSKIIWYNDDVSINIHILSASKDIRPHSEELKSTAETTIASVEKLSPIRDVDIVFCDNQRATIDEIGGIGGFTPNANLIFISLNPRHPNFTKALKKELSFTLTHELHHTIRWRKQVKGDTLLEAMIFEGLADHFAIEVTGRNKPSPWSHALTPEQKKTMLKKAEEEWGLSTYDNNLWFFGSSLDVVPRWAGYTLGYDLVGEYLRANQGSSASKLATADASLFWNTTLYS</sequence>
<gene>
    <name evidence="2" type="ORF">A2849_00895</name>
</gene>